<dbReference type="Proteomes" id="UP001519887">
    <property type="component" value="Unassembled WGS sequence"/>
</dbReference>
<feature type="transmembrane region" description="Helical" evidence="1">
    <location>
        <begin position="48"/>
        <end position="72"/>
    </location>
</feature>
<feature type="transmembrane region" description="Helical" evidence="1">
    <location>
        <begin position="182"/>
        <end position="202"/>
    </location>
</feature>
<organism evidence="3 4">
    <name type="scientific">Paenibacillus sepulcri</name>
    <dbReference type="NCBI Taxonomy" id="359917"/>
    <lineage>
        <taxon>Bacteria</taxon>
        <taxon>Bacillati</taxon>
        <taxon>Bacillota</taxon>
        <taxon>Bacilli</taxon>
        <taxon>Bacillales</taxon>
        <taxon>Paenibacillaceae</taxon>
        <taxon>Paenibacillus</taxon>
    </lineage>
</organism>
<feature type="domain" description="Fatty acid desaturase" evidence="2">
    <location>
        <begin position="51"/>
        <end position="290"/>
    </location>
</feature>
<evidence type="ECO:0000256" key="1">
    <source>
        <dbReference type="SAM" id="Phobius"/>
    </source>
</evidence>
<evidence type="ECO:0000313" key="3">
    <source>
        <dbReference type="EMBL" id="MBW7456623.1"/>
    </source>
</evidence>
<dbReference type="InterPro" id="IPR012171">
    <property type="entry name" value="Fatty_acid_desaturase"/>
</dbReference>
<protein>
    <submittedName>
        <fullName evidence="3">Fatty acid desaturase</fullName>
    </submittedName>
</protein>
<name>A0ABS7C6S4_9BACL</name>
<keyword evidence="1" id="KW-0472">Membrane</keyword>
<feature type="transmembrane region" description="Helical" evidence="1">
    <location>
        <begin position="84"/>
        <end position="101"/>
    </location>
</feature>
<accession>A0ABS7C6S4</accession>
<feature type="transmembrane region" description="Helical" evidence="1">
    <location>
        <begin position="21"/>
        <end position="42"/>
    </location>
</feature>
<evidence type="ECO:0000313" key="4">
    <source>
        <dbReference type="Proteomes" id="UP001519887"/>
    </source>
</evidence>
<dbReference type="InterPro" id="IPR005804">
    <property type="entry name" value="FA_desaturase_dom"/>
</dbReference>
<proteinExistence type="predicted"/>
<feature type="transmembrane region" description="Helical" evidence="1">
    <location>
        <begin position="208"/>
        <end position="226"/>
    </location>
</feature>
<reference evidence="3 4" key="1">
    <citation type="submission" date="2021-07" db="EMBL/GenBank/DDBJ databases">
        <title>Paenibacillus radiodurans sp. nov., isolated from the southeastern edge of Tengger Desert.</title>
        <authorList>
            <person name="Zhang G."/>
        </authorList>
    </citation>
    <scope>NUCLEOTIDE SEQUENCE [LARGE SCALE GENOMIC DNA]</scope>
    <source>
        <strain evidence="3 4">CCM 7311</strain>
    </source>
</reference>
<dbReference type="CDD" id="cd03507">
    <property type="entry name" value="Delta12-FADS-like"/>
    <property type="match status" value="1"/>
</dbReference>
<dbReference type="EMBL" id="JAHZIK010000625">
    <property type="protein sequence ID" value="MBW7456623.1"/>
    <property type="molecule type" value="Genomic_DNA"/>
</dbReference>
<feature type="transmembrane region" description="Helical" evidence="1">
    <location>
        <begin position="152"/>
        <end position="170"/>
    </location>
</feature>
<dbReference type="RefSeq" id="WP_210039612.1">
    <property type="nucleotide sequence ID" value="NZ_JBHLVU010000005.1"/>
</dbReference>
<keyword evidence="1" id="KW-1133">Transmembrane helix</keyword>
<evidence type="ECO:0000259" key="2">
    <source>
        <dbReference type="Pfam" id="PF00487"/>
    </source>
</evidence>
<sequence length="338" mass="38921">MSAQAKLQLKKDVAPFEKSNLRSSIWQICNTIIPFFLLWYFAYASLGVSYWLTLGLSIAASGFLIRTFILFHDCCHYSFFKSRLANEILGTLTGILTFFPYHKWKHEHAIHHATSGNLSKRGTGDVWILTVDEYRASPVLTKLAYRLYRNPLVMFGLGPFYIFIIANRFNKKKAKLKERLNTYLTNAAVIGIPLLLCFTIGWQPFLLIHGPIFFISGAAGVWLFYVQHQFEDTYFVKEQEWSFVSAAVEGSSYYKLPGWLQWLTGNIGFHHVHHLSPKVPNYYLEAAHDHTPALQKATTINIAASLHTFRYRLWDEKNVKFVNFKEAARSGSADQQYQ</sequence>
<keyword evidence="1" id="KW-0812">Transmembrane</keyword>
<dbReference type="Pfam" id="PF00487">
    <property type="entry name" value="FA_desaturase"/>
    <property type="match status" value="1"/>
</dbReference>
<dbReference type="PANTHER" id="PTHR19353:SF73">
    <property type="entry name" value="FATTY ACID DESATURASE"/>
    <property type="match status" value="1"/>
</dbReference>
<dbReference type="PANTHER" id="PTHR19353">
    <property type="entry name" value="FATTY ACID DESATURASE 2"/>
    <property type="match status" value="1"/>
</dbReference>
<comment type="caution">
    <text evidence="3">The sequence shown here is derived from an EMBL/GenBank/DDBJ whole genome shotgun (WGS) entry which is preliminary data.</text>
</comment>
<keyword evidence="4" id="KW-1185">Reference proteome</keyword>
<gene>
    <name evidence="3" type="ORF">K0U00_21530</name>
</gene>